<evidence type="ECO:0000256" key="1">
    <source>
        <dbReference type="ARBA" id="ARBA00009981"/>
    </source>
</evidence>
<reference evidence="3 4" key="1">
    <citation type="submission" date="2023-03" db="EMBL/GenBank/DDBJ databases">
        <title>Description of Hydrogenimonas sp. ISO32.</title>
        <authorList>
            <person name="Mino S."/>
            <person name="Fukazawa S."/>
            <person name="Sawabe T."/>
        </authorList>
    </citation>
    <scope>NUCLEOTIDE SEQUENCE [LARGE SCALE GENOMIC DNA]</scope>
    <source>
        <strain evidence="3 4">ISO32</strain>
    </source>
</reference>
<dbReference type="Gene3D" id="3.40.1620.10">
    <property type="entry name" value="YefM-like domain"/>
    <property type="match status" value="1"/>
</dbReference>
<dbReference type="InterPro" id="IPR006442">
    <property type="entry name" value="Antitoxin_Phd/YefM"/>
</dbReference>
<dbReference type="Proteomes" id="UP001321445">
    <property type="component" value="Chromosome"/>
</dbReference>
<proteinExistence type="inferred from homology"/>
<dbReference type="SUPFAM" id="SSF143120">
    <property type="entry name" value="YefM-like"/>
    <property type="match status" value="1"/>
</dbReference>
<name>A0ABN6WUH8_9BACT</name>
<organism evidence="3 4">
    <name type="scientific">Hydrogenimonas cancrithermarum</name>
    <dbReference type="NCBI Taxonomy" id="2993563"/>
    <lineage>
        <taxon>Bacteria</taxon>
        <taxon>Pseudomonadati</taxon>
        <taxon>Campylobacterota</taxon>
        <taxon>Epsilonproteobacteria</taxon>
        <taxon>Campylobacterales</taxon>
        <taxon>Hydrogenimonadaceae</taxon>
        <taxon>Hydrogenimonas</taxon>
    </lineage>
</organism>
<sequence length="84" mass="9878">MQAVNYSHARNNLKSLIEDVDRNFEEYLITTKNDAKAILISVDEYNSMKETLYLLSTPANRERLLESIRQIEAGRFQERELVEE</sequence>
<dbReference type="Gene3D" id="6.10.250.330">
    <property type="match status" value="1"/>
</dbReference>
<evidence type="ECO:0000313" key="3">
    <source>
        <dbReference type="EMBL" id="BDY12739.1"/>
    </source>
</evidence>
<keyword evidence="4" id="KW-1185">Reference proteome</keyword>
<gene>
    <name evidence="3" type="ORF">HCR_10510</name>
</gene>
<dbReference type="InterPro" id="IPR051405">
    <property type="entry name" value="phD/YefM_antitoxin"/>
</dbReference>
<dbReference type="NCBIfam" id="TIGR01552">
    <property type="entry name" value="phd_fam"/>
    <property type="match status" value="1"/>
</dbReference>
<dbReference type="EMBL" id="AP027370">
    <property type="protein sequence ID" value="BDY12739.1"/>
    <property type="molecule type" value="Genomic_DNA"/>
</dbReference>
<comment type="function">
    <text evidence="2">Antitoxin component of a type II toxin-antitoxin (TA) system.</text>
</comment>
<dbReference type="Pfam" id="PF02604">
    <property type="entry name" value="PhdYeFM_antitox"/>
    <property type="match status" value="1"/>
</dbReference>
<protein>
    <recommendedName>
        <fullName evidence="2">Antitoxin</fullName>
    </recommendedName>
</protein>
<accession>A0ABN6WUH8</accession>
<dbReference type="PANTHER" id="PTHR33713:SF6">
    <property type="entry name" value="ANTITOXIN YEFM"/>
    <property type="match status" value="1"/>
</dbReference>
<dbReference type="InterPro" id="IPR036165">
    <property type="entry name" value="YefM-like_sf"/>
</dbReference>
<evidence type="ECO:0000256" key="2">
    <source>
        <dbReference type="RuleBase" id="RU362080"/>
    </source>
</evidence>
<evidence type="ECO:0000313" key="4">
    <source>
        <dbReference type="Proteomes" id="UP001321445"/>
    </source>
</evidence>
<dbReference type="PANTHER" id="PTHR33713">
    <property type="entry name" value="ANTITOXIN YAFN-RELATED"/>
    <property type="match status" value="1"/>
</dbReference>
<dbReference type="RefSeq" id="WP_286337918.1">
    <property type="nucleotide sequence ID" value="NZ_AP027370.1"/>
</dbReference>
<comment type="similarity">
    <text evidence="1 2">Belongs to the phD/YefM antitoxin family.</text>
</comment>